<evidence type="ECO:0000313" key="9">
    <source>
        <dbReference type="Proteomes" id="UP000784294"/>
    </source>
</evidence>
<dbReference type="InterPro" id="IPR036812">
    <property type="entry name" value="NAD(P)_OxRdtase_dom_sf"/>
</dbReference>
<dbReference type="AlphaFoldDB" id="A0A3S5CR77"/>
<feature type="domain" description="NADP-dependent oxidoreductase" evidence="7">
    <location>
        <begin position="8"/>
        <end position="259"/>
    </location>
</feature>
<dbReference type="PANTHER" id="PTHR43827">
    <property type="entry name" value="2,5-DIKETO-D-GLUCONIC ACID REDUCTASE"/>
    <property type="match status" value="1"/>
</dbReference>
<reference evidence="8" key="1">
    <citation type="submission" date="2018-11" db="EMBL/GenBank/DDBJ databases">
        <authorList>
            <consortium name="Pathogen Informatics"/>
        </authorList>
    </citation>
    <scope>NUCLEOTIDE SEQUENCE</scope>
</reference>
<dbReference type="Gene3D" id="3.20.20.100">
    <property type="entry name" value="NADP-dependent oxidoreductase domain"/>
    <property type="match status" value="1"/>
</dbReference>
<evidence type="ECO:0000259" key="7">
    <source>
        <dbReference type="Pfam" id="PF00248"/>
    </source>
</evidence>
<evidence type="ECO:0000256" key="4">
    <source>
        <dbReference type="PIRSR" id="PIRSR000097-1"/>
    </source>
</evidence>
<dbReference type="InterPro" id="IPR020471">
    <property type="entry name" value="AKR"/>
</dbReference>
<evidence type="ECO:0000256" key="6">
    <source>
        <dbReference type="PIRSR" id="PIRSR000097-3"/>
    </source>
</evidence>
<keyword evidence="9" id="KW-1185">Reference proteome</keyword>
<dbReference type="SUPFAM" id="SSF51430">
    <property type="entry name" value="NAD(P)-linked oxidoreductase"/>
    <property type="match status" value="1"/>
</dbReference>
<feature type="active site" description="Proton donor" evidence="4">
    <location>
        <position position="27"/>
    </location>
</feature>
<dbReference type="PIRSF" id="PIRSF000097">
    <property type="entry name" value="AKR"/>
    <property type="match status" value="1"/>
</dbReference>
<feature type="binding site" evidence="5">
    <location>
        <position position="89"/>
    </location>
    <ligand>
        <name>substrate</name>
    </ligand>
</feature>
<evidence type="ECO:0000313" key="8">
    <source>
        <dbReference type="EMBL" id="VEL41530.1"/>
    </source>
</evidence>
<keyword evidence="2" id="KW-0521">NADP</keyword>
<dbReference type="GO" id="GO:0016616">
    <property type="term" value="F:oxidoreductase activity, acting on the CH-OH group of donors, NAD or NADP as acceptor"/>
    <property type="evidence" value="ECO:0007669"/>
    <property type="project" value="UniProtKB-ARBA"/>
</dbReference>
<comment type="caution">
    <text evidence="8">The sequence shown here is derived from an EMBL/GenBank/DDBJ whole genome shotgun (WGS) entry which is preliminary data.</text>
</comment>
<dbReference type="PRINTS" id="PR00069">
    <property type="entry name" value="ALDKETRDTASE"/>
</dbReference>
<accession>A0A3S5CR77</accession>
<evidence type="ECO:0000256" key="5">
    <source>
        <dbReference type="PIRSR" id="PIRSR000097-2"/>
    </source>
</evidence>
<sequence length="317" mass="35867">MVHKEMDECLGAVVKAGYRGIDTASMYSNEKKIGEFLKSHLKDYGLYRKDIFVTTKLHPCDHGSGKAPSAAYKSLGALQTPYIDLYLIHWPGLFSHDGSGAIADIRRQSWQALEQLVCEDVSMLDRSESSSHVIGSGNYRPLRYIGISNYTSKHIKELASYSTIRPFALQSEYHPYLGEQWMSEIRKTLADCFPISSSERIYDSSSHDLPESDTSVYFMAYSPLTSGHTDLLTCKTLLAISKEVGKSTAQVALRWSLQKGNCEFSFLLFSQVPLSPFNLRFQLGQLCKREHRIRPERLKYQKTCATVRHKGMNKALL</sequence>
<dbReference type="OrthoDB" id="416253at2759"/>
<dbReference type="Proteomes" id="UP000784294">
    <property type="component" value="Unassembled WGS sequence"/>
</dbReference>
<keyword evidence="3" id="KW-0560">Oxidoreductase</keyword>
<gene>
    <name evidence="8" type="ORF">PXEA_LOCUS34970</name>
</gene>
<dbReference type="InterPro" id="IPR023210">
    <property type="entry name" value="NADP_OxRdtase_dom"/>
</dbReference>
<proteinExistence type="inferred from homology"/>
<protein>
    <recommendedName>
        <fullName evidence="7">NADP-dependent oxidoreductase domain-containing protein</fullName>
    </recommendedName>
</protein>
<evidence type="ECO:0000256" key="3">
    <source>
        <dbReference type="ARBA" id="ARBA00023002"/>
    </source>
</evidence>
<name>A0A3S5CR77_9PLAT</name>
<feature type="site" description="Lowers pKa of active site Tyr" evidence="6">
    <location>
        <position position="56"/>
    </location>
</feature>
<dbReference type="PANTHER" id="PTHR43827:SF3">
    <property type="entry name" value="NADP-DEPENDENT OXIDOREDUCTASE DOMAIN-CONTAINING PROTEIN"/>
    <property type="match status" value="1"/>
</dbReference>
<dbReference type="Pfam" id="PF00248">
    <property type="entry name" value="Aldo_ket_red"/>
    <property type="match status" value="1"/>
</dbReference>
<dbReference type="EMBL" id="CAAALY010269760">
    <property type="protein sequence ID" value="VEL41530.1"/>
    <property type="molecule type" value="Genomic_DNA"/>
</dbReference>
<evidence type="ECO:0000256" key="2">
    <source>
        <dbReference type="ARBA" id="ARBA00022857"/>
    </source>
</evidence>
<comment type="similarity">
    <text evidence="1">Belongs to the aldo/keto reductase family.</text>
</comment>
<organism evidence="8 9">
    <name type="scientific">Protopolystoma xenopodis</name>
    <dbReference type="NCBI Taxonomy" id="117903"/>
    <lineage>
        <taxon>Eukaryota</taxon>
        <taxon>Metazoa</taxon>
        <taxon>Spiralia</taxon>
        <taxon>Lophotrochozoa</taxon>
        <taxon>Platyhelminthes</taxon>
        <taxon>Monogenea</taxon>
        <taxon>Polyopisthocotylea</taxon>
        <taxon>Polystomatidea</taxon>
        <taxon>Polystomatidae</taxon>
        <taxon>Protopolystoma</taxon>
    </lineage>
</organism>
<evidence type="ECO:0000256" key="1">
    <source>
        <dbReference type="ARBA" id="ARBA00007905"/>
    </source>
</evidence>